<sequence length="427" mass="48168">MSGRGPFGRLDWISVILYALLVFIGWLNIYSTSVGDADTSIFDFSTLYGKQLFFMGVAFLGIIFVLFVESNFFERFSSIFYVVSIILLLGLFVFGKTIAGATSWYDLGFFNLQPSELAKVTTSLALAKFLSDIQTDIRTGKHQIYALIIILLPAILILPQPDPGSSLIYFSLFFVLFREGFPIYYLGILIFAVVLFATTLMFGTVWVSIGLIILTLLVYTFKKASVKIPLLPVLGVIVVSILFSLSVNFVFENVFEQRHRDRFALWLSLEKDEDKLDEIRKTIGYNTYQSEKAIESGGFTGKGFLEGTRTKGDFVPEQHTDYIFSSVGEEWGFLGTATVILLFSLFFLRLIYIAERQKSDFSRMYGYGVISILVFHYFINIGMVIGLLPTIGVPLPFFSYGGSGLIFFTMLLFIFLKLDSNRLKDGI</sequence>
<keyword evidence="5 6" id="KW-0472">Membrane</keyword>
<gene>
    <name evidence="7" type="primary">rodA</name>
    <name evidence="7" type="ORF">K1F36_08230</name>
</gene>
<keyword evidence="8" id="KW-1185">Reference proteome</keyword>
<dbReference type="Proteomes" id="UP001196136">
    <property type="component" value="Unassembled WGS sequence"/>
</dbReference>
<dbReference type="InterPro" id="IPR001182">
    <property type="entry name" value="FtsW/RodA"/>
</dbReference>
<feature type="transmembrane region" description="Helical" evidence="6">
    <location>
        <begin position="191"/>
        <end position="218"/>
    </location>
</feature>
<feature type="transmembrane region" description="Helical" evidence="6">
    <location>
        <begin position="230"/>
        <end position="251"/>
    </location>
</feature>
<protein>
    <submittedName>
        <fullName evidence="7">Rod shape-determining protein RodA</fullName>
    </submittedName>
</protein>
<reference evidence="7 8" key="1">
    <citation type="submission" date="2021-08" db="EMBL/GenBank/DDBJ databases">
        <title>Muricauda profundi sp. nov., a marine bacterium isolated from deep seawater of the Mariana Trench.</title>
        <authorList>
            <person name="Wei Y."/>
        </authorList>
    </citation>
    <scope>NUCLEOTIDE SEQUENCE [LARGE SCALE GENOMIC DNA]</scope>
    <source>
        <strain evidence="7 8">W52</strain>
    </source>
</reference>
<accession>A0ABS7EQE4</accession>
<dbReference type="NCBIfam" id="NF037961">
    <property type="entry name" value="RodA_shape"/>
    <property type="match status" value="1"/>
</dbReference>
<comment type="caution">
    <text evidence="7">The sequence shown here is derived from an EMBL/GenBank/DDBJ whole genome shotgun (WGS) entry which is preliminary data.</text>
</comment>
<proteinExistence type="predicted"/>
<dbReference type="PANTHER" id="PTHR30474:SF1">
    <property type="entry name" value="PEPTIDOGLYCAN GLYCOSYLTRANSFERASE MRDB"/>
    <property type="match status" value="1"/>
</dbReference>
<evidence type="ECO:0000256" key="6">
    <source>
        <dbReference type="SAM" id="Phobius"/>
    </source>
</evidence>
<evidence type="ECO:0000256" key="5">
    <source>
        <dbReference type="ARBA" id="ARBA00023136"/>
    </source>
</evidence>
<feature type="transmembrane region" description="Helical" evidence="6">
    <location>
        <begin position="331"/>
        <end position="352"/>
    </location>
</feature>
<feature type="transmembrane region" description="Helical" evidence="6">
    <location>
        <begin position="142"/>
        <end position="159"/>
    </location>
</feature>
<evidence type="ECO:0000313" key="7">
    <source>
        <dbReference type="EMBL" id="MBW8199812.1"/>
    </source>
</evidence>
<evidence type="ECO:0000256" key="4">
    <source>
        <dbReference type="ARBA" id="ARBA00022989"/>
    </source>
</evidence>
<feature type="transmembrane region" description="Helical" evidence="6">
    <location>
        <begin position="397"/>
        <end position="416"/>
    </location>
</feature>
<comment type="subcellular location">
    <subcellularLocation>
        <location evidence="1">Membrane</location>
        <topology evidence="1">Multi-pass membrane protein</topology>
    </subcellularLocation>
</comment>
<feature type="transmembrane region" description="Helical" evidence="6">
    <location>
        <begin position="51"/>
        <end position="68"/>
    </location>
</feature>
<evidence type="ECO:0000313" key="8">
    <source>
        <dbReference type="Proteomes" id="UP001196136"/>
    </source>
</evidence>
<feature type="transmembrane region" description="Helical" evidence="6">
    <location>
        <begin position="364"/>
        <end position="391"/>
    </location>
</feature>
<dbReference type="EMBL" id="JAHZSV010000008">
    <property type="protein sequence ID" value="MBW8199812.1"/>
    <property type="molecule type" value="Genomic_DNA"/>
</dbReference>
<feature type="transmembrane region" description="Helical" evidence="6">
    <location>
        <begin position="80"/>
        <end position="105"/>
    </location>
</feature>
<keyword evidence="4 6" id="KW-1133">Transmembrane helix</keyword>
<keyword evidence="2 6" id="KW-0812">Transmembrane</keyword>
<dbReference type="RefSeq" id="WP_220113394.1">
    <property type="nucleotide sequence ID" value="NZ_JAHZSV010000008.1"/>
</dbReference>
<name>A0ABS7EQE4_9FLAO</name>
<dbReference type="Pfam" id="PF01098">
    <property type="entry name" value="FTSW_RODA_SPOVE"/>
    <property type="match status" value="2"/>
</dbReference>
<dbReference type="PANTHER" id="PTHR30474">
    <property type="entry name" value="CELL CYCLE PROTEIN"/>
    <property type="match status" value="1"/>
</dbReference>
<feature type="transmembrane region" description="Helical" evidence="6">
    <location>
        <begin position="12"/>
        <end position="31"/>
    </location>
</feature>
<organism evidence="7 8">
    <name type="scientific">Flagellimonas abyssi</name>
    <dbReference type="NCBI Taxonomy" id="2864871"/>
    <lineage>
        <taxon>Bacteria</taxon>
        <taxon>Pseudomonadati</taxon>
        <taxon>Bacteroidota</taxon>
        <taxon>Flavobacteriia</taxon>
        <taxon>Flavobacteriales</taxon>
        <taxon>Flavobacteriaceae</taxon>
        <taxon>Flagellimonas</taxon>
    </lineage>
</organism>
<evidence type="ECO:0000256" key="2">
    <source>
        <dbReference type="ARBA" id="ARBA00022692"/>
    </source>
</evidence>
<feature type="transmembrane region" description="Helical" evidence="6">
    <location>
        <begin position="166"/>
        <end position="185"/>
    </location>
</feature>
<evidence type="ECO:0000256" key="1">
    <source>
        <dbReference type="ARBA" id="ARBA00004141"/>
    </source>
</evidence>
<evidence type="ECO:0000256" key="3">
    <source>
        <dbReference type="ARBA" id="ARBA00022960"/>
    </source>
</evidence>
<keyword evidence="3" id="KW-0133">Cell shape</keyword>